<protein>
    <submittedName>
        <fullName evidence="3">SIS domain-containing protein</fullName>
    </submittedName>
</protein>
<evidence type="ECO:0000313" key="3">
    <source>
        <dbReference type="EMBL" id="NDW22537.1"/>
    </source>
</evidence>
<feature type="domain" description="SIS" evidence="2">
    <location>
        <begin position="31"/>
        <end position="173"/>
    </location>
</feature>
<dbReference type="PROSITE" id="PS51464">
    <property type="entry name" value="SIS"/>
    <property type="match status" value="2"/>
</dbReference>
<name>A0A6L9MWS7_9ALTE</name>
<dbReference type="Proteomes" id="UP000478837">
    <property type="component" value="Unassembled WGS sequence"/>
</dbReference>
<keyword evidence="4" id="KW-1185">Reference proteome</keyword>
<evidence type="ECO:0000259" key="2">
    <source>
        <dbReference type="PROSITE" id="PS51464"/>
    </source>
</evidence>
<accession>A0A6L9MWS7</accession>
<keyword evidence="1" id="KW-0677">Repeat</keyword>
<feature type="domain" description="SIS" evidence="2">
    <location>
        <begin position="195"/>
        <end position="342"/>
    </location>
</feature>
<dbReference type="AlphaFoldDB" id="A0A6L9MWS7"/>
<dbReference type="Gene3D" id="3.40.50.10490">
    <property type="entry name" value="Glucose-6-phosphate isomerase like protein, domain 1"/>
    <property type="match status" value="2"/>
</dbReference>
<dbReference type="GO" id="GO:0097367">
    <property type="term" value="F:carbohydrate derivative binding"/>
    <property type="evidence" value="ECO:0007669"/>
    <property type="project" value="InterPro"/>
</dbReference>
<evidence type="ECO:0000313" key="4">
    <source>
        <dbReference type="Proteomes" id="UP000478837"/>
    </source>
</evidence>
<comment type="caution">
    <text evidence="3">The sequence shown here is derived from an EMBL/GenBank/DDBJ whole genome shotgun (WGS) entry which is preliminary data.</text>
</comment>
<dbReference type="InterPro" id="IPR035466">
    <property type="entry name" value="GlmS/AgaS_SIS"/>
</dbReference>
<dbReference type="CDD" id="cd05009">
    <property type="entry name" value="SIS_GlmS_GlmD_2"/>
    <property type="match status" value="1"/>
</dbReference>
<dbReference type="InterPro" id="IPR035490">
    <property type="entry name" value="GlmS/FrlB_SIS"/>
</dbReference>
<organism evidence="3 4">
    <name type="scientific">Alteromonas hispanica</name>
    <dbReference type="NCBI Taxonomy" id="315421"/>
    <lineage>
        <taxon>Bacteria</taxon>
        <taxon>Pseudomonadati</taxon>
        <taxon>Pseudomonadota</taxon>
        <taxon>Gammaproteobacteria</taxon>
        <taxon>Alteromonadales</taxon>
        <taxon>Alteromonadaceae</taxon>
        <taxon>Alteromonas/Salinimonas group</taxon>
        <taxon>Alteromonas</taxon>
    </lineage>
</organism>
<dbReference type="CDD" id="cd05008">
    <property type="entry name" value="SIS_GlmS_GlmD_1"/>
    <property type="match status" value="1"/>
</dbReference>
<dbReference type="RefSeq" id="WP_163112297.1">
    <property type="nucleotide sequence ID" value="NZ_JAAAWP010000008.1"/>
</dbReference>
<dbReference type="Pfam" id="PF01380">
    <property type="entry name" value="SIS"/>
    <property type="match status" value="2"/>
</dbReference>
<dbReference type="GO" id="GO:1901135">
    <property type="term" value="P:carbohydrate derivative metabolic process"/>
    <property type="evidence" value="ECO:0007669"/>
    <property type="project" value="InterPro"/>
</dbReference>
<dbReference type="InterPro" id="IPR046348">
    <property type="entry name" value="SIS_dom_sf"/>
</dbReference>
<dbReference type="SUPFAM" id="SSF53697">
    <property type="entry name" value="SIS domain"/>
    <property type="match status" value="1"/>
</dbReference>
<dbReference type="NCBIfam" id="NF046059">
    <property type="entry name" value="NagB_SO3506"/>
    <property type="match status" value="1"/>
</dbReference>
<sequence length="342" mass="36636">MNFSVMAKEAREAPLVIENQLSSNDDNVKRIADKLRSINPQLIYIIGRGSSDHAGVFGKYLFETELGIPVCSAALSIAGVFNKQLKLNNAVAFVISQSGRSPDILRQAESAKQGGAFTIAIVNDEASPLAHLADAVIPISAGEEKAVAATKSYLATLSALLHLCAHWGKNDKLLASLQLLPASLDSVVSAPMQLTTEFLIATRNCIILGRGFGYAIGREVALKLKEVLGIHAEAFSSAEFIHGPVTLVEQQLKIVSLLVNDESESLHRGIMGDVISRGAQCTEINSGTAINAARANNDSGLHPRLLPLLIMQRFYLDIEHIAVDMGLNPDTPPGLNKVTKTQ</sequence>
<reference evidence="3 4" key="1">
    <citation type="submission" date="2020-01" db="EMBL/GenBank/DDBJ databases">
        <title>Genomes of bacteria type strains.</title>
        <authorList>
            <person name="Chen J."/>
            <person name="Zhu S."/>
            <person name="Yang J."/>
        </authorList>
    </citation>
    <scope>NUCLEOTIDE SEQUENCE [LARGE SCALE GENOMIC DNA]</scope>
    <source>
        <strain evidence="3 4">LMG 22958</strain>
    </source>
</reference>
<evidence type="ECO:0000256" key="1">
    <source>
        <dbReference type="ARBA" id="ARBA00022737"/>
    </source>
</evidence>
<proteinExistence type="predicted"/>
<gene>
    <name evidence="3" type="ORF">GTW09_13470</name>
</gene>
<dbReference type="PANTHER" id="PTHR10937">
    <property type="entry name" value="GLUCOSAMINE--FRUCTOSE-6-PHOSPHATE AMINOTRANSFERASE, ISOMERIZING"/>
    <property type="match status" value="1"/>
</dbReference>
<dbReference type="InterPro" id="IPR001347">
    <property type="entry name" value="SIS_dom"/>
</dbReference>
<dbReference type="EMBL" id="JAAAWP010000008">
    <property type="protein sequence ID" value="NDW22537.1"/>
    <property type="molecule type" value="Genomic_DNA"/>
</dbReference>
<dbReference type="PANTHER" id="PTHR10937:SF8">
    <property type="entry name" value="AMINOTRANSFERASE-RELATED"/>
    <property type="match status" value="1"/>
</dbReference>